<dbReference type="AlphaFoldDB" id="A0A9X1RRR4"/>
<dbReference type="SUPFAM" id="SSF56322">
    <property type="entry name" value="ADC synthase"/>
    <property type="match status" value="1"/>
</dbReference>
<dbReference type="InterPro" id="IPR019999">
    <property type="entry name" value="Anth_synth_I-like"/>
</dbReference>
<dbReference type="GO" id="GO:0009396">
    <property type="term" value="P:folic acid-containing compound biosynthetic process"/>
    <property type="evidence" value="ECO:0007669"/>
    <property type="project" value="InterPro"/>
</dbReference>
<dbReference type="EC" id="2.6.1.85" evidence="3"/>
<dbReference type="InterPro" id="IPR015890">
    <property type="entry name" value="Chorismate_C"/>
</dbReference>
<sequence length="377" mass="41837">MDTCRFDDFIAGRALVMRGPHARITARDRREFAGAMQEIDAARARGHWIALIADYEVGYWLEPSLHECNDEDNAQRAPLTALVFDDANEEPSCEAPANDAQSDAHSEIISITPRIGKHRYMEQVSGIRSLIAAGEVYQINYTFPLDVSMRGDAGSLYRRLASANPSAHAAYIEDADRRILSFSPELFLQHSDGKLTTRPMKGTAPRDPDPERDGRFAAQLQASAKDKAENLMIVDLLRNDLGRIARTGSVAVEKLFELERYATVWTLTSTITAEIGEPNLERILRALFPCGSVTGAPKIAAMRHIRRLEIAPRGVYCGSIGWLAPDGRFSMNVAIRTLVLDRSGEGVYCVGGGIVMDSDPAREWEECKWKSRIIGSW</sequence>
<organism evidence="3 4">
    <name type="scientific">Paraburkholderia tagetis</name>
    <dbReference type="NCBI Taxonomy" id="2913261"/>
    <lineage>
        <taxon>Bacteria</taxon>
        <taxon>Pseudomonadati</taxon>
        <taxon>Pseudomonadota</taxon>
        <taxon>Betaproteobacteria</taxon>
        <taxon>Burkholderiales</taxon>
        <taxon>Burkholderiaceae</taxon>
        <taxon>Paraburkholderia</taxon>
    </lineage>
</organism>
<evidence type="ECO:0000313" key="3">
    <source>
        <dbReference type="EMBL" id="MCG5076140.1"/>
    </source>
</evidence>
<dbReference type="GO" id="GO:0000162">
    <property type="term" value="P:L-tryptophan biosynthetic process"/>
    <property type="evidence" value="ECO:0007669"/>
    <property type="project" value="TreeGrafter"/>
</dbReference>
<dbReference type="Gene3D" id="3.60.120.10">
    <property type="entry name" value="Anthranilate synthase"/>
    <property type="match status" value="1"/>
</dbReference>
<dbReference type="RefSeq" id="WP_238465978.1">
    <property type="nucleotide sequence ID" value="NZ_JAKLJA010000021.1"/>
</dbReference>
<dbReference type="Pfam" id="PF00425">
    <property type="entry name" value="Chorismate_bind"/>
    <property type="match status" value="1"/>
</dbReference>
<evidence type="ECO:0000256" key="1">
    <source>
        <dbReference type="SAM" id="MobiDB-lite"/>
    </source>
</evidence>
<reference evidence="3" key="1">
    <citation type="submission" date="2022-01" db="EMBL/GenBank/DDBJ databases">
        <title>Genome sequence and assembly of Parabukholderia sp. RG36.</title>
        <authorList>
            <person name="Chhetri G."/>
        </authorList>
    </citation>
    <scope>NUCLEOTIDE SEQUENCE</scope>
    <source>
        <strain evidence="3">RG36</strain>
    </source>
</reference>
<accession>A0A9X1RRR4</accession>
<feature type="domain" description="Chorismate-utilising enzyme C-terminal" evidence="2">
    <location>
        <begin position="117"/>
        <end position="370"/>
    </location>
</feature>
<keyword evidence="4" id="KW-1185">Reference proteome</keyword>
<dbReference type="Proteomes" id="UP001139308">
    <property type="component" value="Unassembled WGS sequence"/>
</dbReference>
<dbReference type="EMBL" id="JAKLJA010000021">
    <property type="protein sequence ID" value="MCG5076140.1"/>
    <property type="molecule type" value="Genomic_DNA"/>
</dbReference>
<evidence type="ECO:0000313" key="4">
    <source>
        <dbReference type="Proteomes" id="UP001139308"/>
    </source>
</evidence>
<keyword evidence="3" id="KW-0808">Transferase</keyword>
<feature type="region of interest" description="Disordered" evidence="1">
    <location>
        <begin position="194"/>
        <end position="213"/>
    </location>
</feature>
<keyword evidence="3" id="KW-0032">Aminotransferase</keyword>
<dbReference type="NCBIfam" id="NF005698">
    <property type="entry name" value="PRK07508.1"/>
    <property type="match status" value="1"/>
</dbReference>
<dbReference type="InterPro" id="IPR005802">
    <property type="entry name" value="ADC_synth_comp_1"/>
</dbReference>
<dbReference type="PANTHER" id="PTHR11236">
    <property type="entry name" value="AMINOBENZOATE/ANTHRANILATE SYNTHASE"/>
    <property type="match status" value="1"/>
</dbReference>
<feature type="compositionally biased region" description="Basic and acidic residues" evidence="1">
    <location>
        <begin position="204"/>
        <end position="213"/>
    </location>
</feature>
<name>A0A9X1RRR4_9BURK</name>
<dbReference type="NCBIfam" id="TIGR00553">
    <property type="entry name" value="pabB"/>
    <property type="match status" value="1"/>
</dbReference>
<evidence type="ECO:0000259" key="2">
    <source>
        <dbReference type="Pfam" id="PF00425"/>
    </source>
</evidence>
<dbReference type="GO" id="GO:0046820">
    <property type="term" value="F:4-amino-4-deoxychorismate synthase activity"/>
    <property type="evidence" value="ECO:0007669"/>
    <property type="project" value="UniProtKB-EC"/>
</dbReference>
<gene>
    <name evidence="3" type="ORF">L5014_22650</name>
</gene>
<comment type="caution">
    <text evidence="3">The sequence shown here is derived from an EMBL/GenBank/DDBJ whole genome shotgun (WGS) entry which is preliminary data.</text>
</comment>
<protein>
    <submittedName>
        <fullName evidence="3">Aminodeoxychorismate synthase component I</fullName>
        <ecNumber evidence="3">2.6.1.85</ecNumber>
    </submittedName>
</protein>
<proteinExistence type="predicted"/>
<dbReference type="PRINTS" id="PR00095">
    <property type="entry name" value="ANTSNTHASEI"/>
</dbReference>
<dbReference type="PANTHER" id="PTHR11236:SF50">
    <property type="entry name" value="AMINODEOXYCHORISMATE SYNTHASE COMPONENT 1"/>
    <property type="match status" value="1"/>
</dbReference>
<dbReference type="InterPro" id="IPR005801">
    <property type="entry name" value="ADC_synthase"/>
</dbReference>